<dbReference type="EMBL" id="CP080776">
    <property type="protein sequence ID" value="UWP95212.1"/>
    <property type="molecule type" value="Genomic_DNA"/>
</dbReference>
<keyword evidence="2" id="KW-0472">Membrane</keyword>
<evidence type="ECO:0000313" key="5">
    <source>
        <dbReference type="EMBL" id="UWP95212.1"/>
    </source>
</evidence>
<dbReference type="Pfam" id="PF04536">
    <property type="entry name" value="TPM_phosphatase"/>
    <property type="match status" value="1"/>
</dbReference>
<evidence type="ECO:0000256" key="1">
    <source>
        <dbReference type="SAM" id="MobiDB-lite"/>
    </source>
</evidence>
<evidence type="ECO:0000313" key="6">
    <source>
        <dbReference type="Proteomes" id="UP001057991"/>
    </source>
</evidence>
<feature type="region of interest" description="Disordered" evidence="1">
    <location>
        <begin position="317"/>
        <end position="346"/>
    </location>
</feature>
<proteinExistence type="predicted"/>
<keyword evidence="2" id="KW-0812">Transmembrane</keyword>
<evidence type="ECO:0000259" key="4">
    <source>
        <dbReference type="Pfam" id="PF04536"/>
    </source>
</evidence>
<dbReference type="PANTHER" id="PTHR30373">
    <property type="entry name" value="UPF0603 PROTEIN YGCG"/>
    <property type="match status" value="1"/>
</dbReference>
<keyword evidence="2" id="KW-1133">Transmembrane helix</keyword>
<organism evidence="5 6">
    <name type="scientific">Aliiroseovarius crassostreae</name>
    <dbReference type="NCBI Taxonomy" id="154981"/>
    <lineage>
        <taxon>Bacteria</taxon>
        <taxon>Pseudomonadati</taxon>
        <taxon>Pseudomonadota</taxon>
        <taxon>Alphaproteobacteria</taxon>
        <taxon>Rhodobacterales</taxon>
        <taxon>Paracoccaceae</taxon>
        <taxon>Aliiroseovarius</taxon>
    </lineage>
</organism>
<sequence>MRILLSFLFLVWANIAQAQNYPSYSDLYVNDFAAILSPQEADRLRATLEELREKRGVEFTLVTLKSLADHAYDGPIEPFATGLFNAWGVGDATRNDGVMMLVVRDDRVMRIEVGSGYGTEMNGPMQRVIDHTILPEFRDGDYVNGILSGVDEAIYEITGVYPGDYDAPRYQIVAKQGLRQVKRYWPLSLAGVGAFLFAAWRFLRRRAPRRCPNDGTWMIWLSETDDDAHLIKGQLAEERLKTADYDVWLCPACDNAHVIRRKKWFTSYSRCPRCDFHTLKTDTTTLESATRQSTGRARDDFSCAQCGESWSATRTLPRITSSRSSSSSSGGFGGGSSSGGGASGRW</sequence>
<evidence type="ECO:0000256" key="3">
    <source>
        <dbReference type="SAM" id="SignalP"/>
    </source>
</evidence>
<accession>A0A9Q9HDF2</accession>
<dbReference type="PANTHER" id="PTHR30373:SF2">
    <property type="entry name" value="UPF0603 PROTEIN YGCG"/>
    <property type="match status" value="1"/>
</dbReference>
<feature type="transmembrane region" description="Helical" evidence="2">
    <location>
        <begin position="184"/>
        <end position="203"/>
    </location>
</feature>
<name>A0A9Q9HDF2_9RHOB</name>
<gene>
    <name evidence="5" type="ORF">K3X48_13715</name>
</gene>
<protein>
    <submittedName>
        <fullName evidence="5">TPM domain-containing protein</fullName>
    </submittedName>
</protein>
<feature type="signal peptide" evidence="3">
    <location>
        <begin position="1"/>
        <end position="18"/>
    </location>
</feature>
<feature type="domain" description="TPM" evidence="4">
    <location>
        <begin position="29"/>
        <end position="154"/>
    </location>
</feature>
<feature type="chain" id="PRO_5040235708" evidence="3">
    <location>
        <begin position="19"/>
        <end position="346"/>
    </location>
</feature>
<dbReference type="Gene3D" id="3.10.310.50">
    <property type="match status" value="1"/>
</dbReference>
<dbReference type="AlphaFoldDB" id="A0A9Q9HDF2"/>
<dbReference type="Proteomes" id="UP001057991">
    <property type="component" value="Chromosome"/>
</dbReference>
<evidence type="ECO:0000256" key="2">
    <source>
        <dbReference type="SAM" id="Phobius"/>
    </source>
</evidence>
<keyword evidence="3" id="KW-0732">Signal</keyword>
<dbReference type="InterPro" id="IPR007621">
    <property type="entry name" value="TPM_dom"/>
</dbReference>
<reference evidence="5" key="1">
    <citation type="submission" date="2021-08" db="EMBL/GenBank/DDBJ databases">
        <authorList>
            <person name="Nwanade C."/>
            <person name="Wang M."/>
            <person name="Masoudi A."/>
            <person name="Yu Z."/>
            <person name="Liu J."/>
        </authorList>
    </citation>
    <scope>NUCLEOTIDE SEQUENCE</scope>
    <source>
        <strain evidence="5">S056</strain>
    </source>
</reference>
<dbReference type="RefSeq" id="WP_259805951.1">
    <property type="nucleotide sequence ID" value="NZ_CP080776.1"/>
</dbReference>
<feature type="compositionally biased region" description="Gly residues" evidence="1">
    <location>
        <begin position="330"/>
        <end position="346"/>
    </location>
</feature>